<comment type="subcellular location">
    <subcellularLocation>
        <location evidence="1">Cytoplasm</location>
    </subcellularLocation>
</comment>
<dbReference type="GO" id="GO:0005524">
    <property type="term" value="F:ATP binding"/>
    <property type="evidence" value="ECO:0007669"/>
    <property type="project" value="UniProtKB-KW"/>
</dbReference>
<evidence type="ECO:0000256" key="6">
    <source>
        <dbReference type="ARBA" id="ARBA00022553"/>
    </source>
</evidence>
<dbReference type="Proteomes" id="UP000234681">
    <property type="component" value="Chromosome 15"/>
</dbReference>
<keyword evidence="8" id="KW-0808">Transferase</keyword>
<sequence length="81" mass="9202">MYQFLSGLDFLHANCIVHGDLKPENILMTSNETVKLADFGLARIYRYKMALTPVAVTLWYRVPEVPLQSTYDAPVDMGHVD</sequence>
<dbReference type="GO" id="GO:0051301">
    <property type="term" value="P:cell division"/>
    <property type="evidence" value="ECO:0007669"/>
    <property type="project" value="UniProtKB-KW"/>
</dbReference>
<keyword evidence="7" id="KW-0132">Cell division</keyword>
<evidence type="ECO:0000313" key="18">
    <source>
        <dbReference type="EMBL" id="EDM02400.1"/>
    </source>
</evidence>
<accession>A6HU37</accession>
<keyword evidence="12" id="KW-0131">Cell cycle</keyword>
<evidence type="ECO:0000256" key="11">
    <source>
        <dbReference type="ARBA" id="ARBA00022840"/>
    </source>
</evidence>
<comment type="catalytic activity">
    <reaction evidence="15">
        <text>L-threonyl-[protein] + ATP = O-phospho-L-threonyl-[protein] + ADP + H(+)</text>
        <dbReference type="Rhea" id="RHEA:46608"/>
        <dbReference type="Rhea" id="RHEA-COMP:11060"/>
        <dbReference type="Rhea" id="RHEA-COMP:11605"/>
        <dbReference type="ChEBI" id="CHEBI:15378"/>
        <dbReference type="ChEBI" id="CHEBI:30013"/>
        <dbReference type="ChEBI" id="CHEBI:30616"/>
        <dbReference type="ChEBI" id="CHEBI:61977"/>
        <dbReference type="ChEBI" id="CHEBI:456216"/>
        <dbReference type="EC" id="2.7.11.22"/>
    </reaction>
</comment>
<dbReference type="EC" id="2.7.11.22" evidence="3"/>
<dbReference type="EMBL" id="CH473951">
    <property type="protein sequence ID" value="EDM02400.1"/>
    <property type="molecule type" value="Genomic_DNA"/>
</dbReference>
<dbReference type="GO" id="GO:0004693">
    <property type="term" value="F:cyclin-dependent protein serine/threonine kinase activity"/>
    <property type="evidence" value="ECO:0007669"/>
    <property type="project" value="UniProtKB-EC"/>
</dbReference>
<keyword evidence="6" id="KW-0597">Phosphoprotein</keyword>
<dbReference type="InterPro" id="IPR008271">
    <property type="entry name" value="Ser/Thr_kinase_AS"/>
</dbReference>
<evidence type="ECO:0000256" key="5">
    <source>
        <dbReference type="ARBA" id="ARBA00022527"/>
    </source>
</evidence>
<comment type="catalytic activity">
    <reaction evidence="16">
        <text>L-seryl-[protein] + ATP = O-phospho-L-seryl-[protein] + ADP + H(+)</text>
        <dbReference type="Rhea" id="RHEA:17989"/>
        <dbReference type="Rhea" id="RHEA-COMP:9863"/>
        <dbReference type="Rhea" id="RHEA-COMP:11604"/>
        <dbReference type="ChEBI" id="CHEBI:15378"/>
        <dbReference type="ChEBI" id="CHEBI:29999"/>
        <dbReference type="ChEBI" id="CHEBI:30616"/>
        <dbReference type="ChEBI" id="CHEBI:83421"/>
        <dbReference type="ChEBI" id="CHEBI:456216"/>
        <dbReference type="EC" id="2.7.11.22"/>
    </reaction>
</comment>
<organism evidence="18 19">
    <name type="scientific">Rattus norvegicus</name>
    <name type="common">Rat</name>
    <dbReference type="NCBI Taxonomy" id="10116"/>
    <lineage>
        <taxon>Eukaryota</taxon>
        <taxon>Metazoa</taxon>
        <taxon>Chordata</taxon>
        <taxon>Craniata</taxon>
        <taxon>Vertebrata</taxon>
        <taxon>Euteleostomi</taxon>
        <taxon>Mammalia</taxon>
        <taxon>Eutheria</taxon>
        <taxon>Euarchontoglires</taxon>
        <taxon>Glires</taxon>
        <taxon>Rodentia</taxon>
        <taxon>Myomorpha</taxon>
        <taxon>Muroidea</taxon>
        <taxon>Muridae</taxon>
        <taxon>Murinae</taxon>
        <taxon>Rattus</taxon>
    </lineage>
</organism>
<dbReference type="Pfam" id="PF00069">
    <property type="entry name" value="Pkinase"/>
    <property type="match status" value="1"/>
</dbReference>
<dbReference type="PROSITE" id="PS00108">
    <property type="entry name" value="PROTEIN_KINASE_ST"/>
    <property type="match status" value="1"/>
</dbReference>
<evidence type="ECO:0000256" key="4">
    <source>
        <dbReference type="ARBA" id="ARBA00022490"/>
    </source>
</evidence>
<keyword evidence="5" id="KW-0723">Serine/threonine-protein kinase</keyword>
<evidence type="ECO:0000256" key="8">
    <source>
        <dbReference type="ARBA" id="ARBA00022679"/>
    </source>
</evidence>
<dbReference type="InterPro" id="IPR011009">
    <property type="entry name" value="Kinase-like_dom_sf"/>
</dbReference>
<evidence type="ECO:0000256" key="2">
    <source>
        <dbReference type="ARBA" id="ARBA00006485"/>
    </source>
</evidence>
<dbReference type="Gene3D" id="1.10.510.10">
    <property type="entry name" value="Transferase(Phosphotransferase) domain 1"/>
    <property type="match status" value="1"/>
</dbReference>
<evidence type="ECO:0000259" key="17">
    <source>
        <dbReference type="PROSITE" id="PS50011"/>
    </source>
</evidence>
<evidence type="ECO:0000256" key="3">
    <source>
        <dbReference type="ARBA" id="ARBA00012425"/>
    </source>
</evidence>
<keyword evidence="10" id="KW-0418">Kinase</keyword>
<dbReference type="GO" id="GO:0005737">
    <property type="term" value="C:cytoplasm"/>
    <property type="evidence" value="ECO:0007669"/>
    <property type="project" value="UniProtKB-SubCell"/>
</dbReference>
<evidence type="ECO:0000256" key="7">
    <source>
        <dbReference type="ARBA" id="ARBA00022618"/>
    </source>
</evidence>
<keyword evidence="9" id="KW-0547">Nucleotide-binding</keyword>
<evidence type="ECO:0000256" key="12">
    <source>
        <dbReference type="ARBA" id="ARBA00023306"/>
    </source>
</evidence>
<evidence type="ECO:0000256" key="15">
    <source>
        <dbReference type="ARBA" id="ARBA00047811"/>
    </source>
</evidence>
<evidence type="ECO:0000256" key="16">
    <source>
        <dbReference type="ARBA" id="ARBA00048367"/>
    </source>
</evidence>
<dbReference type="PANTHER" id="PTHR24056">
    <property type="entry name" value="CELL DIVISION PROTEIN KINASE"/>
    <property type="match status" value="1"/>
</dbReference>
<dbReference type="PROSITE" id="PS50011">
    <property type="entry name" value="PROTEIN_KINASE_DOM"/>
    <property type="match status" value="1"/>
</dbReference>
<evidence type="ECO:0000256" key="1">
    <source>
        <dbReference type="ARBA" id="ARBA00004496"/>
    </source>
</evidence>
<evidence type="ECO:0000256" key="9">
    <source>
        <dbReference type="ARBA" id="ARBA00022741"/>
    </source>
</evidence>
<reference evidence="18 19" key="1">
    <citation type="submission" date="2005-07" db="EMBL/GenBank/DDBJ databases">
        <authorList>
            <person name="Mural R.J."/>
            <person name="Li P.W."/>
            <person name="Adams M.D."/>
            <person name="Amanatides P.G."/>
            <person name="Baden-Tillson H."/>
            <person name="Barnstead M."/>
            <person name="Chin S.H."/>
            <person name="Dew I."/>
            <person name="Evans C.A."/>
            <person name="Ferriera S."/>
            <person name="Flanigan M."/>
            <person name="Fosler C."/>
            <person name="Glodek A."/>
            <person name="Gu Z."/>
            <person name="Holt R.A."/>
            <person name="Jennings D."/>
            <person name="Kraft C.L."/>
            <person name="Lu F."/>
            <person name="Nguyen T."/>
            <person name="Nusskern D.R."/>
            <person name="Pfannkoch C.M."/>
            <person name="Sitter C."/>
            <person name="Sutton G.G."/>
            <person name="Venter J.C."/>
            <person name="Wang Z."/>
            <person name="Woodage T."/>
            <person name="Zheng X.H."/>
            <person name="Zhong F."/>
        </authorList>
    </citation>
    <scope>NUCLEOTIDE SEQUENCE [LARGE SCALE GENOMIC DNA]</scope>
    <source>
        <strain>BN</strain>
        <strain evidence="19">Sprague-Dawley</strain>
    </source>
</reference>
<evidence type="ECO:0000313" key="19">
    <source>
        <dbReference type="Proteomes" id="UP000234681"/>
    </source>
</evidence>
<proteinExistence type="inferred from homology"/>
<protein>
    <recommendedName>
        <fullName evidence="13">Cyclin-dependent kinase 4</fullName>
        <ecNumber evidence="3">2.7.11.22</ecNumber>
    </recommendedName>
    <alternativeName>
        <fullName evidence="14">Cell division protein kinase 4</fullName>
    </alternativeName>
</protein>
<dbReference type="PANTHER" id="PTHR24056:SF129">
    <property type="entry name" value="CYCLIN-DEPENDENT KINASE 4"/>
    <property type="match status" value="1"/>
</dbReference>
<dbReference type="InterPro" id="IPR000719">
    <property type="entry name" value="Prot_kinase_dom"/>
</dbReference>
<dbReference type="SUPFAM" id="SSF56112">
    <property type="entry name" value="Protein kinase-like (PK-like)"/>
    <property type="match status" value="1"/>
</dbReference>
<gene>
    <name evidence="18" type="ORF">rCG_36858</name>
</gene>
<evidence type="ECO:0000256" key="13">
    <source>
        <dbReference type="ARBA" id="ARBA00039267"/>
    </source>
</evidence>
<dbReference type="InterPro" id="IPR050108">
    <property type="entry name" value="CDK"/>
</dbReference>
<keyword evidence="4" id="KW-0963">Cytoplasm</keyword>
<evidence type="ECO:0000256" key="10">
    <source>
        <dbReference type="ARBA" id="ARBA00022777"/>
    </source>
</evidence>
<name>A6HU37_RAT</name>
<feature type="domain" description="Protein kinase" evidence="17">
    <location>
        <begin position="1"/>
        <end position="81"/>
    </location>
</feature>
<keyword evidence="11" id="KW-0067">ATP-binding</keyword>
<dbReference type="AlphaFoldDB" id="A6HU37"/>
<comment type="similarity">
    <text evidence="2">Belongs to the protein kinase superfamily. CMGC Ser/Thr protein kinase family. CDC2/CDKX subfamily.</text>
</comment>
<evidence type="ECO:0000256" key="14">
    <source>
        <dbReference type="ARBA" id="ARBA00041294"/>
    </source>
</evidence>